<dbReference type="Gene3D" id="1.10.10.10">
    <property type="entry name" value="Winged helix-like DNA-binding domain superfamily/Winged helix DNA-binding domain"/>
    <property type="match status" value="1"/>
</dbReference>
<keyword evidence="4" id="KW-0274">FAD</keyword>
<feature type="region of interest" description="Disordered" evidence="9">
    <location>
        <begin position="226"/>
        <end position="252"/>
    </location>
</feature>
<evidence type="ECO:0000256" key="6">
    <source>
        <dbReference type="ARBA" id="ARBA00023015"/>
    </source>
</evidence>
<accession>A0ABW4X7T3</accession>
<dbReference type="InterPro" id="IPR014710">
    <property type="entry name" value="RmlC-like_jellyroll"/>
</dbReference>
<dbReference type="Gene3D" id="3.30.43.10">
    <property type="entry name" value="Uridine Diphospho-n-acetylenolpyruvylglucosamine Reductase, domain 2"/>
    <property type="match status" value="1"/>
</dbReference>
<evidence type="ECO:0000256" key="2">
    <source>
        <dbReference type="ARBA" id="ARBA00005466"/>
    </source>
</evidence>
<keyword evidence="7" id="KW-0238">DNA-binding</keyword>
<dbReference type="InterPro" id="IPR006093">
    <property type="entry name" value="Oxy_OxRdtase_FAD_BS"/>
</dbReference>
<protein>
    <submittedName>
        <fullName evidence="13">FAD-binding protein</fullName>
    </submittedName>
</protein>
<proteinExistence type="inferred from homology"/>
<reference evidence="14" key="1">
    <citation type="journal article" date="2019" name="Int. J. Syst. Evol. Microbiol.">
        <title>The Global Catalogue of Microorganisms (GCM) 10K type strain sequencing project: providing services to taxonomists for standard genome sequencing and annotation.</title>
        <authorList>
            <consortium name="The Broad Institute Genomics Platform"/>
            <consortium name="The Broad Institute Genome Sequencing Center for Infectious Disease"/>
            <person name="Wu L."/>
            <person name="Ma J."/>
        </authorList>
    </citation>
    <scope>NUCLEOTIDE SEQUENCE [LARGE SCALE GENOMIC DNA]</scope>
    <source>
        <strain evidence="14">JCM 3338</strain>
    </source>
</reference>
<dbReference type="Pfam" id="PF00027">
    <property type="entry name" value="cNMP_binding"/>
    <property type="match status" value="1"/>
</dbReference>
<organism evidence="13 14">
    <name type="scientific">Blastococcus deserti</name>
    <dbReference type="NCBI Taxonomy" id="2259033"/>
    <lineage>
        <taxon>Bacteria</taxon>
        <taxon>Bacillati</taxon>
        <taxon>Actinomycetota</taxon>
        <taxon>Actinomycetes</taxon>
        <taxon>Geodermatophilales</taxon>
        <taxon>Geodermatophilaceae</taxon>
        <taxon>Blastococcus</taxon>
    </lineage>
</organism>
<feature type="domain" description="HTH crp-type" evidence="11">
    <location>
        <begin position="148"/>
        <end position="222"/>
    </location>
</feature>
<dbReference type="InterPro" id="IPR012318">
    <property type="entry name" value="HTH_CRP"/>
</dbReference>
<dbReference type="SUPFAM" id="SSF46785">
    <property type="entry name" value="Winged helix' DNA-binding domain"/>
    <property type="match status" value="1"/>
</dbReference>
<keyword evidence="8" id="KW-0804">Transcription</keyword>
<dbReference type="InterPro" id="IPR050416">
    <property type="entry name" value="FAD-linked_Oxidoreductase"/>
</dbReference>
<dbReference type="InterPro" id="IPR036390">
    <property type="entry name" value="WH_DNA-bd_sf"/>
</dbReference>
<evidence type="ECO:0000313" key="14">
    <source>
        <dbReference type="Proteomes" id="UP001597402"/>
    </source>
</evidence>
<keyword evidence="14" id="KW-1185">Reference proteome</keyword>
<dbReference type="PANTHER" id="PTHR42973">
    <property type="entry name" value="BINDING OXIDOREDUCTASE, PUTATIVE (AFU_ORTHOLOGUE AFUA_1G17690)-RELATED"/>
    <property type="match status" value="1"/>
</dbReference>
<dbReference type="Pfam" id="PF01565">
    <property type="entry name" value="FAD_binding_4"/>
    <property type="match status" value="1"/>
</dbReference>
<feature type="domain" description="FAD-binding PCMH-type" evidence="12">
    <location>
        <begin position="297"/>
        <end position="467"/>
    </location>
</feature>
<dbReference type="Pfam" id="PF08031">
    <property type="entry name" value="BBE"/>
    <property type="match status" value="1"/>
</dbReference>
<dbReference type="InterPro" id="IPR016169">
    <property type="entry name" value="FAD-bd_PCMH_sub2"/>
</dbReference>
<dbReference type="PANTHER" id="PTHR42973:SF39">
    <property type="entry name" value="FAD-BINDING PCMH-TYPE DOMAIN-CONTAINING PROTEIN"/>
    <property type="match status" value="1"/>
</dbReference>
<dbReference type="SMART" id="SM00100">
    <property type="entry name" value="cNMP"/>
    <property type="match status" value="1"/>
</dbReference>
<dbReference type="InterPro" id="IPR016166">
    <property type="entry name" value="FAD-bd_PCMH"/>
</dbReference>
<dbReference type="RefSeq" id="WP_376873771.1">
    <property type="nucleotide sequence ID" value="NZ_JBHUHP010000008.1"/>
</dbReference>
<sequence length="719" mass="77767">MDDGVAAALAASNLARLRRPALQRLLAGARRVRVPAGSVTHREGETVEYLELVVDGLVRVFVTAPDGRSMTVRYARRGALVGVVSLYADGFRMPAGTQAVVDTTVLRFSPEVVRRAAAEDAHVADALLHELADRVLSFIQEITDSAFTSVRHRVARHLLDLASQESRTGAGARPVLRVPVSQRELADAVGSVREVVVRTLRDLRLSGVISTHRDHIEILDPVRLSGEQSGTKVPDRQLRGPDTAGMTSTMGANDIQPRTAAAGDSAVAALRASFEGQVIGPADDGYEQHRRVWNGSIDRRPAVIARCTDVDDVRTAVRFGRDHQLTVAVRGGGHSFPGLSTCDGGLLIDLRPMNRVRVDPDARVVSAQAGVLLGEVDERTQEHGLAVPAGIVSHTGLAGLTLGGGIGWIMRKHGLTVDSLLSADVVTADGEFVRASEDENADLFWGLRGGGGNFGVVTDFRFRLHPLGPQVMAGATFWSMDTAADVLRAYRDWISECPDELMTIVVQRLAPALPVVPKELVGRPVIAVAACYAGDIDEGDAVLRPMRGFGSPVLDLFAPKPFTAHQQMFDPSFPHDCWYYVRSCDVAALTDEVIDVVAEHGRRITSPMSSIALWQMGGAVARVPDDATAFNGRSAGFTFNINGNTPTADGFEDQRQWARNYWTALAPFHTGVYVNFLMEEGGGRVRQAYGDAKYQRLGALKRKYDPSNLFRLNQNISPG</sequence>
<dbReference type="InterPro" id="IPR036318">
    <property type="entry name" value="FAD-bd_PCMH-like_sf"/>
</dbReference>
<dbReference type="SUPFAM" id="SSF51206">
    <property type="entry name" value="cAMP-binding domain-like"/>
    <property type="match status" value="1"/>
</dbReference>
<dbReference type="Pfam" id="PF13545">
    <property type="entry name" value="HTH_Crp_2"/>
    <property type="match status" value="1"/>
</dbReference>
<evidence type="ECO:0000256" key="5">
    <source>
        <dbReference type="ARBA" id="ARBA00023002"/>
    </source>
</evidence>
<dbReference type="Gene3D" id="2.60.120.10">
    <property type="entry name" value="Jelly Rolls"/>
    <property type="match status" value="1"/>
</dbReference>
<evidence type="ECO:0000313" key="13">
    <source>
        <dbReference type="EMBL" id="MFD2091462.1"/>
    </source>
</evidence>
<evidence type="ECO:0000259" key="12">
    <source>
        <dbReference type="PROSITE" id="PS51387"/>
    </source>
</evidence>
<dbReference type="PROSITE" id="PS00862">
    <property type="entry name" value="OX2_COVAL_FAD"/>
    <property type="match status" value="1"/>
</dbReference>
<comment type="cofactor">
    <cofactor evidence="1">
        <name>FAD</name>
        <dbReference type="ChEBI" id="CHEBI:57692"/>
    </cofactor>
</comment>
<dbReference type="PROSITE" id="PS51387">
    <property type="entry name" value="FAD_PCMH"/>
    <property type="match status" value="1"/>
</dbReference>
<dbReference type="Proteomes" id="UP001597402">
    <property type="component" value="Unassembled WGS sequence"/>
</dbReference>
<evidence type="ECO:0000256" key="9">
    <source>
        <dbReference type="SAM" id="MobiDB-lite"/>
    </source>
</evidence>
<evidence type="ECO:0000256" key="8">
    <source>
        <dbReference type="ARBA" id="ARBA00023163"/>
    </source>
</evidence>
<evidence type="ECO:0000256" key="7">
    <source>
        <dbReference type="ARBA" id="ARBA00023125"/>
    </source>
</evidence>
<dbReference type="InterPro" id="IPR006094">
    <property type="entry name" value="Oxid_FAD_bind_N"/>
</dbReference>
<keyword evidence="5" id="KW-0560">Oxidoreductase</keyword>
<evidence type="ECO:0000256" key="3">
    <source>
        <dbReference type="ARBA" id="ARBA00022630"/>
    </source>
</evidence>
<evidence type="ECO:0000259" key="10">
    <source>
        <dbReference type="PROSITE" id="PS50042"/>
    </source>
</evidence>
<evidence type="ECO:0000259" key="11">
    <source>
        <dbReference type="PROSITE" id="PS51063"/>
    </source>
</evidence>
<feature type="domain" description="Cyclic nucleotide-binding" evidence="10">
    <location>
        <begin position="13"/>
        <end position="134"/>
    </location>
</feature>
<dbReference type="InterPro" id="IPR012951">
    <property type="entry name" value="BBE"/>
</dbReference>
<dbReference type="PROSITE" id="PS50042">
    <property type="entry name" value="CNMP_BINDING_3"/>
    <property type="match status" value="1"/>
</dbReference>
<dbReference type="InterPro" id="IPR016167">
    <property type="entry name" value="FAD-bd_PCMH_sub1"/>
</dbReference>
<dbReference type="SMART" id="SM00419">
    <property type="entry name" value="HTH_CRP"/>
    <property type="match status" value="1"/>
</dbReference>
<evidence type="ECO:0000256" key="4">
    <source>
        <dbReference type="ARBA" id="ARBA00022827"/>
    </source>
</evidence>
<comment type="caution">
    <text evidence="13">The sequence shown here is derived from an EMBL/GenBank/DDBJ whole genome shotgun (WGS) entry which is preliminary data.</text>
</comment>
<evidence type="ECO:0000256" key="1">
    <source>
        <dbReference type="ARBA" id="ARBA00001974"/>
    </source>
</evidence>
<dbReference type="InterPro" id="IPR018490">
    <property type="entry name" value="cNMP-bd_dom_sf"/>
</dbReference>
<dbReference type="SUPFAM" id="SSF56176">
    <property type="entry name" value="FAD-binding/transporter-associated domain-like"/>
    <property type="match status" value="1"/>
</dbReference>
<keyword evidence="3" id="KW-0285">Flavoprotein</keyword>
<dbReference type="InterPro" id="IPR036388">
    <property type="entry name" value="WH-like_DNA-bd_sf"/>
</dbReference>
<keyword evidence="6" id="KW-0805">Transcription regulation</keyword>
<dbReference type="CDD" id="cd00038">
    <property type="entry name" value="CAP_ED"/>
    <property type="match status" value="1"/>
</dbReference>
<comment type="similarity">
    <text evidence="2">Belongs to the oxygen-dependent FAD-linked oxidoreductase family.</text>
</comment>
<dbReference type="InterPro" id="IPR000595">
    <property type="entry name" value="cNMP-bd_dom"/>
</dbReference>
<dbReference type="PROSITE" id="PS51063">
    <property type="entry name" value="HTH_CRP_2"/>
    <property type="match status" value="1"/>
</dbReference>
<dbReference type="Gene3D" id="3.30.465.10">
    <property type="match status" value="1"/>
</dbReference>
<dbReference type="Gene3D" id="3.40.462.20">
    <property type="match status" value="1"/>
</dbReference>
<dbReference type="EMBL" id="JBHUHP010000008">
    <property type="protein sequence ID" value="MFD2091462.1"/>
    <property type="molecule type" value="Genomic_DNA"/>
</dbReference>
<dbReference type="CDD" id="cd00092">
    <property type="entry name" value="HTH_CRP"/>
    <property type="match status" value="1"/>
</dbReference>
<gene>
    <name evidence="13" type="ORF">ACFSHS_07715</name>
</gene>
<name>A0ABW4X7T3_9ACTN</name>